<dbReference type="InterPro" id="IPR001647">
    <property type="entry name" value="HTH_TetR"/>
</dbReference>
<dbReference type="InterPro" id="IPR036271">
    <property type="entry name" value="Tet_transcr_reg_TetR-rel_C_sf"/>
</dbReference>
<evidence type="ECO:0000259" key="5">
    <source>
        <dbReference type="PROSITE" id="PS50977"/>
    </source>
</evidence>
<evidence type="ECO:0000313" key="7">
    <source>
        <dbReference type="Proteomes" id="UP001178281"/>
    </source>
</evidence>
<feature type="domain" description="HTH tetR-type" evidence="5">
    <location>
        <begin position="20"/>
        <end position="80"/>
    </location>
</feature>
<gene>
    <name evidence="6" type="ORF">Q7X28_06675</name>
</gene>
<dbReference type="Proteomes" id="UP001178281">
    <property type="component" value="Unassembled WGS sequence"/>
</dbReference>
<dbReference type="InterPro" id="IPR050109">
    <property type="entry name" value="HTH-type_TetR-like_transc_reg"/>
</dbReference>
<dbReference type="Pfam" id="PF00440">
    <property type="entry name" value="TetR_N"/>
    <property type="match status" value="1"/>
</dbReference>
<proteinExistence type="predicted"/>
<dbReference type="GO" id="GO:0003700">
    <property type="term" value="F:DNA-binding transcription factor activity"/>
    <property type="evidence" value="ECO:0007669"/>
    <property type="project" value="TreeGrafter"/>
</dbReference>
<dbReference type="SUPFAM" id="SSF48498">
    <property type="entry name" value="Tetracyclin repressor-like, C-terminal domain"/>
    <property type="match status" value="1"/>
</dbReference>
<evidence type="ECO:0000256" key="2">
    <source>
        <dbReference type="ARBA" id="ARBA00023125"/>
    </source>
</evidence>
<evidence type="ECO:0000313" key="6">
    <source>
        <dbReference type="EMBL" id="MDP0397609.1"/>
    </source>
</evidence>
<dbReference type="AlphaFoldDB" id="A0AA90NNA2"/>
<comment type="caution">
    <text evidence="6">The sequence shown here is derived from an EMBL/GenBank/DDBJ whole genome shotgun (WGS) entry which is preliminary data.</text>
</comment>
<dbReference type="Gene3D" id="1.10.10.60">
    <property type="entry name" value="Homeodomain-like"/>
    <property type="match status" value="1"/>
</dbReference>
<keyword evidence="1" id="KW-0805">Transcription regulation</keyword>
<dbReference type="PROSITE" id="PS50977">
    <property type="entry name" value="HTH_TETR_2"/>
    <property type="match status" value="1"/>
</dbReference>
<dbReference type="GO" id="GO:0000976">
    <property type="term" value="F:transcription cis-regulatory region binding"/>
    <property type="evidence" value="ECO:0007669"/>
    <property type="project" value="TreeGrafter"/>
</dbReference>
<dbReference type="PRINTS" id="PR00455">
    <property type="entry name" value="HTHTETR"/>
</dbReference>
<evidence type="ECO:0000256" key="4">
    <source>
        <dbReference type="PROSITE-ProRule" id="PRU00335"/>
    </source>
</evidence>
<evidence type="ECO:0000256" key="1">
    <source>
        <dbReference type="ARBA" id="ARBA00023015"/>
    </source>
</evidence>
<name>A0AA90NNA2_9ACTN</name>
<organism evidence="6 7">
    <name type="scientific">Tsukamurella strandjordii</name>
    <dbReference type="NCBI Taxonomy" id="147577"/>
    <lineage>
        <taxon>Bacteria</taxon>
        <taxon>Bacillati</taxon>
        <taxon>Actinomycetota</taxon>
        <taxon>Actinomycetes</taxon>
        <taxon>Mycobacteriales</taxon>
        <taxon>Tsukamurellaceae</taxon>
        <taxon>Tsukamurella</taxon>
    </lineage>
</organism>
<evidence type="ECO:0000256" key="3">
    <source>
        <dbReference type="ARBA" id="ARBA00023163"/>
    </source>
</evidence>
<feature type="DNA-binding region" description="H-T-H motif" evidence="4">
    <location>
        <begin position="43"/>
        <end position="62"/>
    </location>
</feature>
<keyword evidence="2 4" id="KW-0238">DNA-binding</keyword>
<dbReference type="RefSeq" id="WP_305110756.1">
    <property type="nucleotide sequence ID" value="NZ_JAUTIX010000002.1"/>
</dbReference>
<dbReference type="SUPFAM" id="SSF46689">
    <property type="entry name" value="Homeodomain-like"/>
    <property type="match status" value="1"/>
</dbReference>
<keyword evidence="7" id="KW-1185">Reference proteome</keyword>
<dbReference type="InterPro" id="IPR009057">
    <property type="entry name" value="Homeodomain-like_sf"/>
</dbReference>
<dbReference type="PANTHER" id="PTHR30055">
    <property type="entry name" value="HTH-TYPE TRANSCRIPTIONAL REGULATOR RUTR"/>
    <property type="match status" value="1"/>
</dbReference>
<keyword evidence="3" id="KW-0804">Transcription</keyword>
<protein>
    <submittedName>
        <fullName evidence="6">TetR/AcrR family transcriptional regulator</fullName>
    </submittedName>
</protein>
<dbReference type="PANTHER" id="PTHR30055:SF234">
    <property type="entry name" value="HTH-TYPE TRANSCRIPTIONAL REGULATOR BETI"/>
    <property type="match status" value="1"/>
</dbReference>
<dbReference type="Gene3D" id="1.10.357.10">
    <property type="entry name" value="Tetracycline Repressor, domain 2"/>
    <property type="match status" value="1"/>
</dbReference>
<reference evidence="6" key="1">
    <citation type="submission" date="2023-08" db="EMBL/GenBank/DDBJ databases">
        <title>The draft genome of Tsukamurella strandjordii strain 050030.</title>
        <authorList>
            <person name="Zhao F."/>
            <person name="Feng Y."/>
            <person name="Zong Z."/>
        </authorList>
    </citation>
    <scope>NUCLEOTIDE SEQUENCE</scope>
    <source>
        <strain evidence="6">050030</strain>
    </source>
</reference>
<accession>A0AA90NNA2</accession>
<dbReference type="EMBL" id="JAUTIX010000002">
    <property type="protein sequence ID" value="MDP0397609.1"/>
    <property type="molecule type" value="Genomic_DNA"/>
</dbReference>
<sequence length="215" mass="23079">MDQVIYCWFMRSSEESFIGRTRRRQLVETAIETIAEVGFAQASVRKIAERAGVALSVVMHHIGHKDDLVAAVVAECYRSALEVMVPAVSAEATAAGRLAAHIRTHVVYIGSHRSHQIALMELANGYRSADGRRLQDLEIAPEFTAAMAEVGLEGIFGSGVESGEFRPLSVESMATAVRGAIGAALMQSVADPAFDLAAYGEDLVDAFTRAALAKE</sequence>